<keyword evidence="2" id="KW-0560">Oxidoreductase</keyword>
<keyword evidence="4" id="KW-1185">Reference proteome</keyword>
<evidence type="ECO:0000256" key="2">
    <source>
        <dbReference type="ARBA" id="ARBA00023002"/>
    </source>
</evidence>
<dbReference type="RefSeq" id="WP_072746271.1">
    <property type="nucleotide sequence ID" value="NZ_FOHL01000003.1"/>
</dbReference>
<dbReference type="EMBL" id="FRDL01000002">
    <property type="protein sequence ID" value="SHN55968.1"/>
    <property type="molecule type" value="Genomic_DNA"/>
</dbReference>
<dbReference type="PANTHER" id="PTHR11091">
    <property type="entry name" value="OXIDOREDUCTASE-RELATED"/>
    <property type="match status" value="1"/>
</dbReference>
<dbReference type="GO" id="GO:0016491">
    <property type="term" value="F:oxidoreductase activity"/>
    <property type="evidence" value="ECO:0007669"/>
    <property type="project" value="UniProtKB-KW"/>
</dbReference>
<evidence type="ECO:0000256" key="1">
    <source>
        <dbReference type="ARBA" id="ARBA00006056"/>
    </source>
</evidence>
<dbReference type="OrthoDB" id="9811519at2"/>
<evidence type="ECO:0000313" key="4">
    <source>
        <dbReference type="Proteomes" id="UP000184066"/>
    </source>
</evidence>
<reference evidence="3 4" key="1">
    <citation type="submission" date="2016-12" db="EMBL/GenBank/DDBJ databases">
        <authorList>
            <person name="Song W.-J."/>
            <person name="Kurnit D.M."/>
        </authorList>
    </citation>
    <scope>NUCLEOTIDE SEQUENCE [LARGE SCALE GENOMIC DNA]</scope>
    <source>
        <strain evidence="3 4">CGMCC 1.10808</strain>
    </source>
</reference>
<accession>A0A1M7SBX4</accession>
<organism evidence="3 4">
    <name type="scientific">Oceanicella actignis</name>
    <dbReference type="NCBI Taxonomy" id="1189325"/>
    <lineage>
        <taxon>Bacteria</taxon>
        <taxon>Pseudomonadati</taxon>
        <taxon>Pseudomonadota</taxon>
        <taxon>Alphaproteobacteria</taxon>
        <taxon>Rhodobacterales</taxon>
        <taxon>Paracoccaceae</taxon>
        <taxon>Oceanicella</taxon>
    </lineage>
</organism>
<protein>
    <submittedName>
        <fullName evidence="3">(2R)-3-sulfolactate dehydrogenase (NADP+)</fullName>
    </submittedName>
</protein>
<dbReference type="Gene3D" id="3.30.1370.60">
    <property type="entry name" value="Hypothetical oxidoreductase yiak, domain 2"/>
    <property type="match status" value="1"/>
</dbReference>
<dbReference type="STRING" id="1189325.SAMN04488119_103314"/>
<dbReference type="InterPro" id="IPR043143">
    <property type="entry name" value="Mal/L-sulf/L-lact_DH-like_NADP"/>
</dbReference>
<dbReference type="Proteomes" id="UP000184066">
    <property type="component" value="Unassembled WGS sequence"/>
</dbReference>
<dbReference type="Gene3D" id="1.10.1530.10">
    <property type="match status" value="1"/>
</dbReference>
<dbReference type="InterPro" id="IPR043144">
    <property type="entry name" value="Mal/L-sulf/L-lact_DH-like_ah"/>
</dbReference>
<gene>
    <name evidence="3" type="ORF">SAMN05216200_102194</name>
</gene>
<dbReference type="PANTHER" id="PTHR11091:SF0">
    <property type="entry name" value="MALATE DEHYDROGENASE"/>
    <property type="match status" value="1"/>
</dbReference>
<dbReference type="InterPro" id="IPR036111">
    <property type="entry name" value="Mal/L-sulfo/L-lacto_DH-like_sf"/>
</dbReference>
<dbReference type="AlphaFoldDB" id="A0A1M7SBX4"/>
<dbReference type="SUPFAM" id="SSF89733">
    <property type="entry name" value="L-sulfolactate dehydrogenase-like"/>
    <property type="match status" value="1"/>
</dbReference>
<sequence>MNDHVTLSLDEARRLTEAAMTAAGALPEVARSVAAALVAAEASGHAGHGLSRVPSYVAQCRAGKADGRARPTLEQPAPAALRVDAAHGFAYPAFDLLIPALAELAGRTGIALGAVRRSNHFGVAGAHCEALAELGRVALIFGNAPAAMAPWGGARPALGTNPIAFAAPMPDGPPLVVDMATSTVPRGKILAARELGAPIPEGWALGPDGRPTTDPETALKGTVAPMAGPKGAALALMVEVLSACLGGGALGVHASSLFDGEGPPPDLAQTLIAIDPELIAPGFAERMAALAAALAGIEGARLPGQRRLQARARAQAEGLRVPRKLNERLRALAAGD</sequence>
<dbReference type="Pfam" id="PF02615">
    <property type="entry name" value="Ldh_2"/>
    <property type="match status" value="1"/>
</dbReference>
<proteinExistence type="inferred from homology"/>
<comment type="similarity">
    <text evidence="1">Belongs to the LDH2/MDH2 oxidoreductase family.</text>
</comment>
<name>A0A1M7SBX4_9RHOB</name>
<evidence type="ECO:0000313" key="3">
    <source>
        <dbReference type="EMBL" id="SHN55968.1"/>
    </source>
</evidence>
<dbReference type="InterPro" id="IPR003767">
    <property type="entry name" value="Malate/L-lactate_DH-like"/>
</dbReference>